<dbReference type="InterPro" id="IPR018777">
    <property type="entry name" value="Replication_initiator_prot_A"/>
</dbReference>
<comment type="caution">
    <text evidence="1">The sequence shown here is derived from an EMBL/GenBank/DDBJ whole genome shotgun (WGS) entry which is preliminary data.</text>
</comment>
<dbReference type="Pfam" id="PF10134">
    <property type="entry name" value="RPA"/>
    <property type="match status" value="1"/>
</dbReference>
<keyword evidence="2" id="KW-1185">Reference proteome</keyword>
<dbReference type="EMBL" id="BMOD01000003">
    <property type="protein sequence ID" value="GGJ27122.1"/>
    <property type="molecule type" value="Genomic_DNA"/>
</dbReference>
<gene>
    <name evidence="1" type="ORF">GCM10008938_11590</name>
</gene>
<evidence type="ECO:0008006" key="3">
    <source>
        <dbReference type="Google" id="ProtNLM"/>
    </source>
</evidence>
<dbReference type="RefSeq" id="WP_189001288.1">
    <property type="nucleotide sequence ID" value="NZ_BMOD01000003.1"/>
</dbReference>
<proteinExistence type="predicted"/>
<evidence type="ECO:0000313" key="1">
    <source>
        <dbReference type="EMBL" id="GGJ27122.1"/>
    </source>
</evidence>
<organism evidence="1 2">
    <name type="scientific">Deinococcus roseus</name>
    <dbReference type="NCBI Taxonomy" id="392414"/>
    <lineage>
        <taxon>Bacteria</taxon>
        <taxon>Thermotogati</taxon>
        <taxon>Deinococcota</taxon>
        <taxon>Deinococci</taxon>
        <taxon>Deinococcales</taxon>
        <taxon>Deinococcaceae</taxon>
        <taxon>Deinococcus</taxon>
    </lineage>
</organism>
<protein>
    <recommendedName>
        <fullName evidence="3">Plasmid replication initiator protein</fullName>
    </recommendedName>
</protein>
<dbReference type="Proteomes" id="UP000632222">
    <property type="component" value="Unassembled WGS sequence"/>
</dbReference>
<sequence>MAKKEPINLRRFDELNLARLGLISVQRTIPENLTRWEVEHETDGRVVRVVCAGTTEYGGVPHGIDNDISAAIINLFIESGSPEDGALTFTTYQLLRAAGLSTSVRYYNLARESLLRLYSSSYLITEGWRDHPKRRWVTVGFRYVEKIEFTSADGDTLDGKSIIRVVIPKELVHSIRAGYIKPLDLQFMRSLEQPTTRALFRLLDAQRVDPEDPSRTVQVLQVDLLEWAEMCKLVLPTAHRIRRALEPAHEELIAKGYLASVSYSGRGKKQNITYAFAQGVLSHPISQELVDVLMENGVAESRARDLVRQYGEQVGEAAVRMETMLKSGFRPRNPAGFLVDLLMNPGKYAQDGENPENTLSLEPSNSKLELDRQVLSAEQGEQQRLREEYDRMSPGQRGEYVVRTLNLLIRSALKPLEYDLLQDAVVQGEVDGFQLIRSASTAVIQKKLSHFIEDIRQLLY</sequence>
<accession>A0ABQ2CWA7</accession>
<name>A0ABQ2CWA7_9DEIO</name>
<evidence type="ECO:0000313" key="2">
    <source>
        <dbReference type="Proteomes" id="UP000632222"/>
    </source>
</evidence>
<reference evidence="2" key="1">
    <citation type="journal article" date="2019" name="Int. J. Syst. Evol. Microbiol.">
        <title>The Global Catalogue of Microorganisms (GCM) 10K type strain sequencing project: providing services to taxonomists for standard genome sequencing and annotation.</title>
        <authorList>
            <consortium name="The Broad Institute Genomics Platform"/>
            <consortium name="The Broad Institute Genome Sequencing Center for Infectious Disease"/>
            <person name="Wu L."/>
            <person name="Ma J."/>
        </authorList>
    </citation>
    <scope>NUCLEOTIDE SEQUENCE [LARGE SCALE GENOMIC DNA]</scope>
    <source>
        <strain evidence="2">JCM 14370</strain>
    </source>
</reference>